<evidence type="ECO:0000313" key="1">
    <source>
        <dbReference type="EMBL" id="KAH7840774.1"/>
    </source>
</evidence>
<proteinExistence type="predicted"/>
<name>A0ACB7XIY0_9ERIC</name>
<gene>
    <name evidence="1" type="ORF">Vadar_021414</name>
</gene>
<dbReference type="EMBL" id="CM037160">
    <property type="protein sequence ID" value="KAH7840774.1"/>
    <property type="molecule type" value="Genomic_DNA"/>
</dbReference>
<sequence>MWPVGKGTYKEATNQRRKAERDAGETDWRLLVSDEREKAEREKAERERLASVEVLEEGLQGRRRVADEDIHEHSLDSDEDLDSSDYETDGSIESNNSTITWRETLPPNPQRGRCICFRTADLYTGKRVITRLYSVPFDFFGDGRDDDDVNSSNPNVEGLKRFYECTDFATTSRLSSVGSSLFVVGGSKETGPCRVSITTEKMYRFDTAASENGWYKWDELSMHTPRAFPITVAMDGKLYIFGGSGPESPDAPLAEMFNPESLTFESLPRPPSFHIDGWRHLVVAALQPSKKILLASGLSLDAYVYNVVDQGWEKLDHEVDFSSVRGQAAVVQNGNALCWCNNNVEEVHAYHLVHKRWFKSPIKGLDKVGMQDPHGPTHYCPIFPLDDNHLCLLWKDHMGYDGTNLPLLHCIKIRVSMTRGRSRFDAKVVASRTYALGPHESIFDAHVFLREDDEGGERGSGLGGHDNGGRTREPSGYGGGRKFVSSIPPCSKCWLTGHTESSCDQVGSGGDTYG</sequence>
<accession>A0ACB7XIY0</accession>
<dbReference type="Proteomes" id="UP000828048">
    <property type="component" value="Chromosome 10"/>
</dbReference>
<keyword evidence="2" id="KW-1185">Reference proteome</keyword>
<comment type="caution">
    <text evidence="1">The sequence shown here is derived from an EMBL/GenBank/DDBJ whole genome shotgun (WGS) entry which is preliminary data.</text>
</comment>
<evidence type="ECO:0000313" key="2">
    <source>
        <dbReference type="Proteomes" id="UP000828048"/>
    </source>
</evidence>
<reference evidence="1 2" key="1">
    <citation type="journal article" date="2021" name="Hortic Res">
        <title>High-quality reference genome and annotation aids understanding of berry development for evergreen blueberry (Vaccinium darrowii).</title>
        <authorList>
            <person name="Yu J."/>
            <person name="Hulse-Kemp A.M."/>
            <person name="Babiker E."/>
            <person name="Staton M."/>
        </authorList>
    </citation>
    <scope>NUCLEOTIDE SEQUENCE [LARGE SCALE GENOMIC DNA]</scope>
    <source>
        <strain evidence="2">cv. NJ 8807/NJ 8810</strain>
        <tissue evidence="1">Young leaf</tissue>
    </source>
</reference>
<protein>
    <submittedName>
        <fullName evidence="1">Uncharacterized protein</fullName>
    </submittedName>
</protein>
<organism evidence="1 2">
    <name type="scientific">Vaccinium darrowii</name>
    <dbReference type="NCBI Taxonomy" id="229202"/>
    <lineage>
        <taxon>Eukaryota</taxon>
        <taxon>Viridiplantae</taxon>
        <taxon>Streptophyta</taxon>
        <taxon>Embryophyta</taxon>
        <taxon>Tracheophyta</taxon>
        <taxon>Spermatophyta</taxon>
        <taxon>Magnoliopsida</taxon>
        <taxon>eudicotyledons</taxon>
        <taxon>Gunneridae</taxon>
        <taxon>Pentapetalae</taxon>
        <taxon>asterids</taxon>
        <taxon>Ericales</taxon>
        <taxon>Ericaceae</taxon>
        <taxon>Vaccinioideae</taxon>
        <taxon>Vaccinieae</taxon>
        <taxon>Vaccinium</taxon>
    </lineage>
</organism>